<dbReference type="STRING" id="320771.Cflav_PD3585"/>
<name>B9XH92_PEDPL</name>
<dbReference type="Proteomes" id="UP000003688">
    <property type="component" value="Unassembled WGS sequence"/>
</dbReference>
<sequence>MKPVYIGTSVWSYKDWGSAFYPGNLPQTHHFAYYATQFPTVEINNSFYRLPTPKTVAGWRDSAPEAFMYAVKGSRFITHMKKLANLGGALDTFFERIEPLQQKISIILWQLPRLLHKDVSRLDDFLGQLPNHYRYAVEFRHVSWEDEAVFKVLKKHEVTHVNLSSAGMPKNLTVTSNIIYIRFHGLAGGAAHNYTRHELEPWAEFIQDHPHHKVYAYFNNDVCSRAPNNAKLLMAMVGERAERAISHDYANMNSR</sequence>
<dbReference type="PANTHER" id="PTHR30348:SF4">
    <property type="entry name" value="DUF72 DOMAIN-CONTAINING PROTEIN"/>
    <property type="match status" value="1"/>
</dbReference>
<evidence type="ECO:0000313" key="1">
    <source>
        <dbReference type="EMBL" id="EEF60727.1"/>
    </source>
</evidence>
<dbReference type="AlphaFoldDB" id="B9XH92"/>
<comment type="caution">
    <text evidence="1">The sequence shown here is derived from an EMBL/GenBank/DDBJ whole genome shotgun (WGS) entry which is preliminary data.</text>
</comment>
<reference evidence="1 2" key="1">
    <citation type="journal article" date="2011" name="J. Bacteriol.">
        <title>Genome sequence of 'Pedosphaera parvula' Ellin514, an aerobic Verrucomicrobial isolate from pasture soil.</title>
        <authorList>
            <person name="Kant R."/>
            <person name="van Passel M.W."/>
            <person name="Sangwan P."/>
            <person name="Palva A."/>
            <person name="Lucas S."/>
            <person name="Copeland A."/>
            <person name="Lapidus A."/>
            <person name="Glavina Del Rio T."/>
            <person name="Dalin E."/>
            <person name="Tice H."/>
            <person name="Bruce D."/>
            <person name="Goodwin L."/>
            <person name="Pitluck S."/>
            <person name="Chertkov O."/>
            <person name="Larimer F.W."/>
            <person name="Land M.L."/>
            <person name="Hauser L."/>
            <person name="Brettin T.S."/>
            <person name="Detter J.C."/>
            <person name="Han S."/>
            <person name="de Vos W.M."/>
            <person name="Janssen P.H."/>
            <person name="Smidt H."/>
        </authorList>
    </citation>
    <scope>NUCLEOTIDE SEQUENCE [LARGE SCALE GENOMIC DNA]</scope>
    <source>
        <strain evidence="1 2">Ellin514</strain>
    </source>
</reference>
<dbReference type="RefSeq" id="WP_007415186.1">
    <property type="nucleotide sequence ID" value="NZ_ABOX02000014.1"/>
</dbReference>
<dbReference type="InterPro" id="IPR002763">
    <property type="entry name" value="DUF72"/>
</dbReference>
<dbReference type="Gene3D" id="3.20.20.410">
    <property type="entry name" value="Protein of unknown function UPF0759"/>
    <property type="match status" value="1"/>
</dbReference>
<protein>
    <recommendedName>
        <fullName evidence="3">DUF72 domain-containing protein</fullName>
    </recommendedName>
</protein>
<dbReference type="Pfam" id="PF01904">
    <property type="entry name" value="DUF72"/>
    <property type="match status" value="1"/>
</dbReference>
<evidence type="ECO:0008006" key="3">
    <source>
        <dbReference type="Google" id="ProtNLM"/>
    </source>
</evidence>
<accession>B9XH92</accession>
<proteinExistence type="predicted"/>
<dbReference type="SUPFAM" id="SSF117396">
    <property type="entry name" value="TM1631-like"/>
    <property type="match status" value="1"/>
</dbReference>
<dbReference type="PANTHER" id="PTHR30348">
    <property type="entry name" value="UNCHARACTERIZED PROTEIN YECE"/>
    <property type="match status" value="1"/>
</dbReference>
<keyword evidence="2" id="KW-1185">Reference proteome</keyword>
<organism evidence="1 2">
    <name type="scientific">Pedosphaera parvula (strain Ellin514)</name>
    <dbReference type="NCBI Taxonomy" id="320771"/>
    <lineage>
        <taxon>Bacteria</taxon>
        <taxon>Pseudomonadati</taxon>
        <taxon>Verrucomicrobiota</taxon>
        <taxon>Pedosphaerae</taxon>
        <taxon>Pedosphaerales</taxon>
        <taxon>Pedosphaeraceae</taxon>
        <taxon>Pedosphaera</taxon>
    </lineage>
</organism>
<dbReference type="OrthoDB" id="9780310at2"/>
<gene>
    <name evidence="1" type="ORF">Cflav_PD3585</name>
</gene>
<dbReference type="InterPro" id="IPR036520">
    <property type="entry name" value="UPF0759_sf"/>
</dbReference>
<dbReference type="EMBL" id="ABOX02000014">
    <property type="protein sequence ID" value="EEF60727.1"/>
    <property type="molecule type" value="Genomic_DNA"/>
</dbReference>
<evidence type="ECO:0000313" key="2">
    <source>
        <dbReference type="Proteomes" id="UP000003688"/>
    </source>
</evidence>